<keyword evidence="1" id="KW-0812">Transmembrane</keyword>
<reference evidence="3 4" key="1">
    <citation type="journal article" date="2019" name="Int. J. Syst. Evol. Microbiol.">
        <title>The Global Catalogue of Microorganisms (GCM) 10K type strain sequencing project: providing services to taxonomists for standard genome sequencing and annotation.</title>
        <authorList>
            <consortium name="The Broad Institute Genomics Platform"/>
            <consortium name="The Broad Institute Genome Sequencing Center for Infectious Disease"/>
            <person name="Wu L."/>
            <person name="Ma J."/>
        </authorList>
    </citation>
    <scope>NUCLEOTIDE SEQUENCE [LARGE SCALE GENOMIC DNA]</scope>
    <source>
        <strain evidence="3 4">JCM 11136</strain>
    </source>
</reference>
<evidence type="ECO:0000313" key="4">
    <source>
        <dbReference type="Proteomes" id="UP001501578"/>
    </source>
</evidence>
<sequence>MRLRVSPVVPTVASVLLAALWALSVFAGWSAAAFCPAGPPECTQQLEGIAGFSAFFAVLATVCTAAAWLMPAPRRDQRTFSLYMGSAVATWIVAESVLFLGGHLITPAP</sequence>
<evidence type="ECO:0000256" key="2">
    <source>
        <dbReference type="SAM" id="SignalP"/>
    </source>
</evidence>
<feature type="chain" id="PRO_5045359283" evidence="2">
    <location>
        <begin position="28"/>
        <end position="109"/>
    </location>
</feature>
<dbReference type="EMBL" id="BAAAHQ010000040">
    <property type="protein sequence ID" value="GAA0946404.1"/>
    <property type="molecule type" value="Genomic_DNA"/>
</dbReference>
<feature type="signal peptide" evidence="2">
    <location>
        <begin position="1"/>
        <end position="27"/>
    </location>
</feature>
<protein>
    <submittedName>
        <fullName evidence="3">Uncharacterized protein</fullName>
    </submittedName>
</protein>
<keyword evidence="2" id="KW-0732">Signal</keyword>
<evidence type="ECO:0000313" key="3">
    <source>
        <dbReference type="EMBL" id="GAA0946404.1"/>
    </source>
</evidence>
<feature type="transmembrane region" description="Helical" evidence="1">
    <location>
        <begin position="82"/>
        <end position="105"/>
    </location>
</feature>
<keyword evidence="1" id="KW-0472">Membrane</keyword>
<feature type="transmembrane region" description="Helical" evidence="1">
    <location>
        <begin position="48"/>
        <end position="70"/>
    </location>
</feature>
<keyword evidence="4" id="KW-1185">Reference proteome</keyword>
<proteinExistence type="predicted"/>
<keyword evidence="1" id="KW-1133">Transmembrane helix</keyword>
<accession>A0ABN1QSK2</accession>
<dbReference type="RefSeq" id="WP_343953703.1">
    <property type="nucleotide sequence ID" value="NZ_BAAAHQ010000040.1"/>
</dbReference>
<evidence type="ECO:0000256" key="1">
    <source>
        <dbReference type="SAM" id="Phobius"/>
    </source>
</evidence>
<gene>
    <name evidence="3" type="ORF">GCM10009560_62100</name>
</gene>
<organism evidence="3 4">
    <name type="scientific">Nonomuraea longicatena</name>
    <dbReference type="NCBI Taxonomy" id="83682"/>
    <lineage>
        <taxon>Bacteria</taxon>
        <taxon>Bacillati</taxon>
        <taxon>Actinomycetota</taxon>
        <taxon>Actinomycetes</taxon>
        <taxon>Streptosporangiales</taxon>
        <taxon>Streptosporangiaceae</taxon>
        <taxon>Nonomuraea</taxon>
    </lineage>
</organism>
<name>A0ABN1QSK2_9ACTN</name>
<dbReference type="Proteomes" id="UP001501578">
    <property type="component" value="Unassembled WGS sequence"/>
</dbReference>
<comment type="caution">
    <text evidence="3">The sequence shown here is derived from an EMBL/GenBank/DDBJ whole genome shotgun (WGS) entry which is preliminary data.</text>
</comment>